<dbReference type="GO" id="GO:0000160">
    <property type="term" value="P:phosphorelay signal transduction system"/>
    <property type="evidence" value="ECO:0007669"/>
    <property type="project" value="UniProtKB-KW"/>
</dbReference>
<dbReference type="KEGG" id="slt:Slit_2804"/>
<keyword evidence="2" id="KW-0597">Phosphoprotein</keyword>
<evidence type="ECO:0000259" key="10">
    <source>
        <dbReference type="PROSITE" id="PS50113"/>
    </source>
</evidence>
<dbReference type="PROSITE" id="PS50113">
    <property type="entry name" value="PAC"/>
    <property type="match status" value="1"/>
</dbReference>
<dbReference type="InterPro" id="IPR048760">
    <property type="entry name" value="VP0354-like_sensor_dom"/>
</dbReference>
<dbReference type="CDD" id="cd18773">
    <property type="entry name" value="PDC1_HK_sensor"/>
    <property type="match status" value="1"/>
</dbReference>
<feature type="transmembrane region" description="Helical" evidence="8">
    <location>
        <begin position="344"/>
        <end position="365"/>
    </location>
</feature>
<dbReference type="InterPro" id="IPR052163">
    <property type="entry name" value="DGC-Regulatory_Protein"/>
</dbReference>
<dbReference type="EMBL" id="CP001965">
    <property type="protein sequence ID" value="ADE13029.1"/>
    <property type="molecule type" value="Genomic_DNA"/>
</dbReference>
<dbReference type="InterPro" id="IPR000014">
    <property type="entry name" value="PAS"/>
</dbReference>
<dbReference type="AlphaFoldDB" id="D5CPN4"/>
<keyword evidence="8" id="KW-0472">Membrane</keyword>
<dbReference type="InterPro" id="IPR035965">
    <property type="entry name" value="PAS-like_dom_sf"/>
</dbReference>
<dbReference type="SUPFAM" id="SSF55073">
    <property type="entry name" value="Nucleotide cyclase"/>
    <property type="match status" value="1"/>
</dbReference>
<organism evidence="12 13">
    <name type="scientific">Sideroxydans lithotrophicus (strain ES-1)</name>
    <dbReference type="NCBI Taxonomy" id="580332"/>
    <lineage>
        <taxon>Bacteria</taxon>
        <taxon>Pseudomonadati</taxon>
        <taxon>Pseudomonadota</taxon>
        <taxon>Betaproteobacteria</taxon>
        <taxon>Nitrosomonadales</taxon>
        <taxon>Gallionellaceae</taxon>
        <taxon>Sideroxydans</taxon>
    </lineage>
</organism>
<keyword evidence="8" id="KW-0812">Transmembrane</keyword>
<evidence type="ECO:0000256" key="7">
    <source>
        <dbReference type="ARBA" id="ARBA00023012"/>
    </source>
</evidence>
<dbReference type="Pfam" id="PF13426">
    <property type="entry name" value="PAS_9"/>
    <property type="match status" value="1"/>
</dbReference>
<dbReference type="InterPro" id="IPR000700">
    <property type="entry name" value="PAS-assoc_C"/>
</dbReference>
<evidence type="ECO:0000256" key="4">
    <source>
        <dbReference type="ARBA" id="ARBA00022741"/>
    </source>
</evidence>
<evidence type="ECO:0000256" key="2">
    <source>
        <dbReference type="ARBA" id="ARBA00022553"/>
    </source>
</evidence>
<evidence type="ECO:0000313" key="13">
    <source>
        <dbReference type="Proteomes" id="UP000001625"/>
    </source>
</evidence>
<evidence type="ECO:0000256" key="1">
    <source>
        <dbReference type="ARBA" id="ARBA00004370"/>
    </source>
</evidence>
<gene>
    <name evidence="12" type="ordered locus">Slit_2804</name>
</gene>
<comment type="subcellular location">
    <subcellularLocation>
        <location evidence="1">Membrane</location>
    </subcellularLocation>
</comment>
<dbReference type="CDD" id="cd01949">
    <property type="entry name" value="GGDEF"/>
    <property type="match status" value="1"/>
</dbReference>
<dbReference type="InterPro" id="IPR000160">
    <property type="entry name" value="GGDEF_dom"/>
</dbReference>
<dbReference type="Pfam" id="PF21623">
    <property type="entry name" value="HK_sensor_dom_bact"/>
    <property type="match status" value="1"/>
</dbReference>
<dbReference type="GO" id="GO:0016301">
    <property type="term" value="F:kinase activity"/>
    <property type="evidence" value="ECO:0007669"/>
    <property type="project" value="UniProtKB-KW"/>
</dbReference>
<evidence type="ECO:0000259" key="9">
    <source>
        <dbReference type="PROSITE" id="PS50112"/>
    </source>
</evidence>
<dbReference type="PROSITE" id="PS50887">
    <property type="entry name" value="GGDEF"/>
    <property type="match status" value="1"/>
</dbReference>
<dbReference type="InterPro" id="IPR029151">
    <property type="entry name" value="Sensor-like_sf"/>
</dbReference>
<dbReference type="Gene3D" id="3.30.70.270">
    <property type="match status" value="1"/>
</dbReference>
<dbReference type="OrthoDB" id="8552871at2"/>
<accession>D5CPN4</accession>
<keyword evidence="6" id="KW-0067">ATP-binding</keyword>
<name>D5CPN4_SIDLE</name>
<dbReference type="Proteomes" id="UP000001625">
    <property type="component" value="Chromosome"/>
</dbReference>
<evidence type="ECO:0000256" key="5">
    <source>
        <dbReference type="ARBA" id="ARBA00022777"/>
    </source>
</evidence>
<dbReference type="RefSeq" id="WP_013030925.1">
    <property type="nucleotide sequence ID" value="NC_013959.1"/>
</dbReference>
<keyword evidence="3" id="KW-0808">Transferase</keyword>
<dbReference type="NCBIfam" id="TIGR00254">
    <property type="entry name" value="GGDEF"/>
    <property type="match status" value="1"/>
</dbReference>
<keyword evidence="7" id="KW-0902">Two-component regulatory system</keyword>
<dbReference type="CDD" id="cd00130">
    <property type="entry name" value="PAS"/>
    <property type="match status" value="1"/>
</dbReference>
<dbReference type="FunFam" id="3.30.70.270:FF:000001">
    <property type="entry name" value="Diguanylate cyclase domain protein"/>
    <property type="match status" value="1"/>
</dbReference>
<proteinExistence type="predicted"/>
<keyword evidence="4" id="KW-0547">Nucleotide-binding</keyword>
<dbReference type="Pfam" id="PF00990">
    <property type="entry name" value="GGDEF"/>
    <property type="match status" value="1"/>
</dbReference>
<evidence type="ECO:0000259" key="11">
    <source>
        <dbReference type="PROSITE" id="PS50887"/>
    </source>
</evidence>
<reference evidence="12 13" key="1">
    <citation type="submission" date="2010-03" db="EMBL/GenBank/DDBJ databases">
        <title>Complete sequence of Sideroxydans lithotrophicus ES-1.</title>
        <authorList>
            <consortium name="US DOE Joint Genome Institute"/>
            <person name="Lucas S."/>
            <person name="Copeland A."/>
            <person name="Lapidus A."/>
            <person name="Cheng J.-F."/>
            <person name="Bruce D."/>
            <person name="Goodwin L."/>
            <person name="Pitluck S."/>
            <person name="Munk A.C."/>
            <person name="Detter J.C."/>
            <person name="Han C."/>
            <person name="Tapia R."/>
            <person name="Larimer F."/>
            <person name="Land M."/>
            <person name="Hauser L."/>
            <person name="Kyrpides N."/>
            <person name="Ivanova N."/>
            <person name="Emerson D."/>
            <person name="Woyke T."/>
        </authorList>
    </citation>
    <scope>NUCLEOTIDE SEQUENCE [LARGE SCALE GENOMIC DNA]</scope>
    <source>
        <strain evidence="12 13">ES-1</strain>
    </source>
</reference>
<dbReference type="SMART" id="SM00267">
    <property type="entry name" value="GGDEF"/>
    <property type="match status" value="1"/>
</dbReference>
<dbReference type="PANTHER" id="PTHR46663:SF4">
    <property type="entry name" value="DIGUANYLATE CYCLASE DGCT-RELATED"/>
    <property type="match status" value="1"/>
</dbReference>
<keyword evidence="8" id="KW-1133">Transmembrane helix</keyword>
<evidence type="ECO:0000256" key="6">
    <source>
        <dbReference type="ARBA" id="ARBA00022840"/>
    </source>
</evidence>
<dbReference type="PANTHER" id="PTHR46663">
    <property type="entry name" value="DIGUANYLATE CYCLASE DGCT-RELATED"/>
    <property type="match status" value="1"/>
</dbReference>
<dbReference type="InterPro" id="IPR029787">
    <property type="entry name" value="Nucleotide_cyclase"/>
</dbReference>
<dbReference type="GO" id="GO:0005524">
    <property type="term" value="F:ATP binding"/>
    <property type="evidence" value="ECO:0007669"/>
    <property type="project" value="UniProtKB-KW"/>
</dbReference>
<dbReference type="PROSITE" id="PS50112">
    <property type="entry name" value="PAS"/>
    <property type="match status" value="1"/>
</dbReference>
<dbReference type="GO" id="GO:0016020">
    <property type="term" value="C:membrane"/>
    <property type="evidence" value="ECO:0007669"/>
    <property type="project" value="UniProtKB-SubCell"/>
</dbReference>
<dbReference type="SUPFAM" id="SSF55785">
    <property type="entry name" value="PYP-like sensor domain (PAS domain)"/>
    <property type="match status" value="1"/>
</dbReference>
<evidence type="ECO:0000256" key="8">
    <source>
        <dbReference type="SAM" id="Phobius"/>
    </source>
</evidence>
<dbReference type="Gene3D" id="3.30.450.20">
    <property type="entry name" value="PAS domain"/>
    <property type="match status" value="3"/>
</dbReference>
<evidence type="ECO:0000256" key="3">
    <source>
        <dbReference type="ARBA" id="ARBA00022679"/>
    </source>
</evidence>
<dbReference type="NCBIfam" id="TIGR00229">
    <property type="entry name" value="sensory_box"/>
    <property type="match status" value="1"/>
</dbReference>
<dbReference type="eggNOG" id="COG5002">
    <property type="taxonomic scope" value="Bacteria"/>
</dbReference>
<feature type="domain" description="PAS" evidence="9">
    <location>
        <begin position="377"/>
        <end position="424"/>
    </location>
</feature>
<feature type="domain" description="GGDEF" evidence="11">
    <location>
        <begin position="538"/>
        <end position="671"/>
    </location>
</feature>
<keyword evidence="13" id="KW-1185">Reference proteome</keyword>
<keyword evidence="5" id="KW-0418">Kinase</keyword>
<feature type="transmembrane region" description="Helical" evidence="8">
    <location>
        <begin position="20"/>
        <end position="40"/>
    </location>
</feature>
<feature type="domain" description="PAC" evidence="10">
    <location>
        <begin position="455"/>
        <end position="506"/>
    </location>
</feature>
<evidence type="ECO:0000313" key="12">
    <source>
        <dbReference type="EMBL" id="ADE13029.1"/>
    </source>
</evidence>
<dbReference type="eggNOG" id="COG3706">
    <property type="taxonomic scope" value="Bacteria"/>
</dbReference>
<protein>
    <submittedName>
        <fullName evidence="12">Diguanylate cyclase with PAS/PAC sensor</fullName>
    </submittedName>
</protein>
<dbReference type="SUPFAM" id="SSF103190">
    <property type="entry name" value="Sensory domain-like"/>
    <property type="match status" value="2"/>
</dbReference>
<dbReference type="HOGENOM" id="CLU_000445_11_22_4"/>
<dbReference type="InterPro" id="IPR043128">
    <property type="entry name" value="Rev_trsase/Diguanyl_cyclase"/>
</dbReference>
<sequence>MLQPSAAARMPVPALLRRFVLIYLSAAIVLTVAIFLSIRFDVQDRINNAKVREAARVDTAKNLVARDFSTVTSDLRLLASTPSLRRFLDHGGEERFDELANLFLELCRISGNYDQVRYLDTSGREIVRVNFNEGSPAIVPRSQLQDKSGRYFFRDSIKLDRNEIFVSPLDLNIEHDQLELPYKPMIRFGMPVFDGAGHKRGVILLNYFGGELLQHFRDVMRGGDRRRGMLLNRDGYWLSSAKQDEEWGFMLGKPELRFGKKYPDVWNAISTGDSGALQTDAGLFVYSTVYPLQPGQRSSTGSPLPRSPSKHELSAREYYWKIVSFTPYATFTEAAEINEVGRDILYGVAYLLLAFGSLAIAFFSLSRKQARVRMEEEEARLREIAVTMSDGLLVADLEGKITFANPEACRLLGYSENELLGKDMHGTLHVHGDGKQKEKHECSMLRVARTGETYRAVEEIFRCKNGQLLPISVSVSAIIREQQAAGIVVAFHDITERKKFEQELERRAQIDALTSLNNRRHFYELAEQEILRTKRYGKPLALMMLDVDHFKDINDTYGHHVGDTVLQTLGAVCLQTMREIDIIGRLGGEEFAILLPEATAAQAFDAAERLRLAVAAIAMPLEQGQTLSFTISIGVTGLVAKDSDIADMLKRADEAMYQAKRSGRNRVCSQE</sequence>
<dbReference type="STRING" id="580332.Slit_2804"/>
<dbReference type="SMART" id="SM00091">
    <property type="entry name" value="PAS"/>
    <property type="match status" value="1"/>
</dbReference>